<dbReference type="InterPro" id="IPR001433">
    <property type="entry name" value="OxRdtase_FAD/NAD-bd"/>
</dbReference>
<dbReference type="GO" id="GO:0016491">
    <property type="term" value="F:oxidoreductase activity"/>
    <property type="evidence" value="ECO:0007669"/>
    <property type="project" value="InterPro"/>
</dbReference>
<name>A0A9D7XVX7_9BACT</name>
<dbReference type="PROSITE" id="PS51384">
    <property type="entry name" value="FAD_FR"/>
    <property type="match status" value="1"/>
</dbReference>
<dbReference type="InterPro" id="IPR039261">
    <property type="entry name" value="FNR_nucleotide-bd"/>
</dbReference>
<sequence>MEYNPVKIKSIDKITHDVLRIVTGKPAHYRFTPGQATEITINKDGWEEERRPFTFTSLPSNSYLEFTIKTYPERNGVTKELLKLKKNDVLVLHGVFGAITYKDEGVFIAGGAGITPFISIFRHLHAVGKIGNNKLIFANKTKRDIILEQEFTYLLGDAFINILSDDHAKGYHHGMIDKHFLKANIPNLRQHFYLCGPPPMMDAVHQQLSSWASRKVLSLQKNLSSRSEVEYR</sequence>
<evidence type="ECO:0000313" key="3">
    <source>
        <dbReference type="Proteomes" id="UP000808337"/>
    </source>
</evidence>
<dbReference type="SUPFAM" id="SSF52343">
    <property type="entry name" value="Ferredoxin reductase-like, C-terminal NADP-linked domain"/>
    <property type="match status" value="1"/>
</dbReference>
<dbReference type="Gene3D" id="3.40.50.80">
    <property type="entry name" value="Nucleotide-binding domain of ferredoxin-NADP reductase (FNR) module"/>
    <property type="match status" value="1"/>
</dbReference>
<gene>
    <name evidence="2" type="ORF">IPP15_22655</name>
</gene>
<organism evidence="2 3">
    <name type="scientific">Candidatus Opimibacter skivensis</name>
    <dbReference type="NCBI Taxonomy" id="2982028"/>
    <lineage>
        <taxon>Bacteria</taxon>
        <taxon>Pseudomonadati</taxon>
        <taxon>Bacteroidota</taxon>
        <taxon>Saprospiria</taxon>
        <taxon>Saprospirales</taxon>
        <taxon>Saprospiraceae</taxon>
        <taxon>Candidatus Opimibacter</taxon>
    </lineage>
</organism>
<protein>
    <submittedName>
        <fullName evidence="2">Flavodoxin reductase</fullName>
    </submittedName>
</protein>
<dbReference type="SUPFAM" id="SSF63380">
    <property type="entry name" value="Riboflavin synthase domain-like"/>
    <property type="match status" value="1"/>
</dbReference>
<dbReference type="PANTHER" id="PTHR47354">
    <property type="entry name" value="NADH OXIDOREDUCTASE HCR"/>
    <property type="match status" value="1"/>
</dbReference>
<dbReference type="Proteomes" id="UP000808337">
    <property type="component" value="Unassembled WGS sequence"/>
</dbReference>
<dbReference type="InterPro" id="IPR017927">
    <property type="entry name" value="FAD-bd_FR_type"/>
</dbReference>
<dbReference type="PRINTS" id="PR00410">
    <property type="entry name" value="PHEHYDRXLASE"/>
</dbReference>
<feature type="domain" description="FAD-binding FR-type" evidence="1">
    <location>
        <begin position="1"/>
        <end position="102"/>
    </location>
</feature>
<comment type="caution">
    <text evidence="2">The sequence shown here is derived from an EMBL/GenBank/DDBJ whole genome shotgun (WGS) entry which is preliminary data.</text>
</comment>
<reference evidence="2 3" key="1">
    <citation type="submission" date="2020-10" db="EMBL/GenBank/DDBJ databases">
        <title>Connecting structure to function with the recovery of over 1000 high-quality activated sludge metagenome-assembled genomes encoding full-length rRNA genes using long-read sequencing.</title>
        <authorList>
            <person name="Singleton C.M."/>
            <person name="Petriglieri F."/>
            <person name="Kristensen J.M."/>
            <person name="Kirkegaard R.H."/>
            <person name="Michaelsen T.Y."/>
            <person name="Andersen M.H."/>
            <person name="Karst S.M."/>
            <person name="Dueholm M.S."/>
            <person name="Nielsen P.H."/>
            <person name="Albertsen M."/>
        </authorList>
    </citation>
    <scope>NUCLEOTIDE SEQUENCE [LARGE SCALE GENOMIC DNA]</scope>
    <source>
        <strain evidence="2">Ribe_18-Q3-R11-54_MAXAC.273</strain>
    </source>
</reference>
<evidence type="ECO:0000259" key="1">
    <source>
        <dbReference type="PROSITE" id="PS51384"/>
    </source>
</evidence>
<evidence type="ECO:0000313" key="2">
    <source>
        <dbReference type="EMBL" id="MBK9985122.1"/>
    </source>
</evidence>
<dbReference type="InterPro" id="IPR001709">
    <property type="entry name" value="Flavoprot_Pyr_Nucl_cyt_Rdtase"/>
</dbReference>
<dbReference type="InterPro" id="IPR050415">
    <property type="entry name" value="MRET"/>
</dbReference>
<dbReference type="InterPro" id="IPR017938">
    <property type="entry name" value="Riboflavin_synthase-like_b-brl"/>
</dbReference>
<proteinExistence type="predicted"/>
<dbReference type="EMBL" id="JADKGY010000033">
    <property type="protein sequence ID" value="MBK9985122.1"/>
    <property type="molecule type" value="Genomic_DNA"/>
</dbReference>
<dbReference type="Pfam" id="PF00175">
    <property type="entry name" value="NAD_binding_1"/>
    <property type="match status" value="1"/>
</dbReference>
<dbReference type="AlphaFoldDB" id="A0A9D7XVX7"/>
<dbReference type="Pfam" id="PF08022">
    <property type="entry name" value="FAD_binding_8"/>
    <property type="match status" value="1"/>
</dbReference>
<dbReference type="PRINTS" id="PR00371">
    <property type="entry name" value="FPNCR"/>
</dbReference>
<dbReference type="PANTHER" id="PTHR47354:SF5">
    <property type="entry name" value="PROTEIN RFBI"/>
    <property type="match status" value="1"/>
</dbReference>
<dbReference type="Gene3D" id="2.40.30.10">
    <property type="entry name" value="Translation factors"/>
    <property type="match status" value="1"/>
</dbReference>
<accession>A0A9D7XVX7</accession>
<dbReference type="InterPro" id="IPR013112">
    <property type="entry name" value="FAD-bd_8"/>
</dbReference>